<dbReference type="GO" id="GO:0016829">
    <property type="term" value="F:lyase activity"/>
    <property type="evidence" value="ECO:0007669"/>
    <property type="project" value="UniProtKB-KW"/>
</dbReference>
<dbReference type="InterPro" id="IPR003738">
    <property type="entry name" value="SRAP"/>
</dbReference>
<evidence type="ECO:0000256" key="4">
    <source>
        <dbReference type="ARBA" id="ARBA00022801"/>
    </source>
</evidence>
<dbReference type="GO" id="GO:0003697">
    <property type="term" value="F:single-stranded DNA binding"/>
    <property type="evidence" value="ECO:0007669"/>
    <property type="project" value="InterPro"/>
</dbReference>
<gene>
    <name evidence="9" type="ORF">FD19_GL001625</name>
</gene>
<keyword evidence="4 8" id="KW-0378">Hydrolase</keyword>
<keyword evidence="2 8" id="KW-0645">Protease</keyword>
<dbReference type="PANTHER" id="PTHR13604:SF0">
    <property type="entry name" value="ABASIC SITE PROCESSING PROTEIN HMCES"/>
    <property type="match status" value="1"/>
</dbReference>
<dbReference type="Pfam" id="PF02586">
    <property type="entry name" value="SRAP"/>
    <property type="match status" value="1"/>
</dbReference>
<evidence type="ECO:0000256" key="5">
    <source>
        <dbReference type="ARBA" id="ARBA00023124"/>
    </source>
</evidence>
<organism evidence="9 10">
    <name type="scientific">Lacticaseibacillus thailandensis DSM 22698 = JCM 13996</name>
    <dbReference type="NCBI Taxonomy" id="1423810"/>
    <lineage>
        <taxon>Bacteria</taxon>
        <taxon>Bacillati</taxon>
        <taxon>Bacillota</taxon>
        <taxon>Bacilli</taxon>
        <taxon>Lactobacillales</taxon>
        <taxon>Lactobacillaceae</taxon>
        <taxon>Lacticaseibacillus</taxon>
    </lineage>
</organism>
<evidence type="ECO:0000256" key="7">
    <source>
        <dbReference type="ARBA" id="ARBA00023239"/>
    </source>
</evidence>
<sequence>MCGRYSFNTTHAQRLRHLTELLAQRGVKVQTGEVAPGDQMAVVTGKNTHMVVTAVRWGFPGYSGGRPLINARAESVLSKPTFRDAFLNQRCVFPSDAFYEWDASHTRFSFAQPDGGLIFLAGFIRQYPDGPRGIILTTAPNSDVRAVHDRMPLMVPEARLRDWIMDEACAQKLLQARMGALTATRQIGLGQDMPLGLEE</sequence>
<dbReference type="GO" id="GO:0106300">
    <property type="term" value="P:protein-DNA covalent cross-linking repair"/>
    <property type="evidence" value="ECO:0007669"/>
    <property type="project" value="InterPro"/>
</dbReference>
<dbReference type="RefSeq" id="WP_056969560.1">
    <property type="nucleotide sequence ID" value="NZ_AYZK01000005.1"/>
</dbReference>
<keyword evidence="7" id="KW-0456">Lyase</keyword>
<dbReference type="AlphaFoldDB" id="A0A0R2C725"/>
<comment type="similarity">
    <text evidence="1 8">Belongs to the SOS response-associated peptidase family.</text>
</comment>
<dbReference type="Proteomes" id="UP000051789">
    <property type="component" value="Unassembled WGS sequence"/>
</dbReference>
<dbReference type="InterPro" id="IPR036590">
    <property type="entry name" value="SRAP-like"/>
</dbReference>
<dbReference type="EMBL" id="AYZK01000005">
    <property type="protein sequence ID" value="KRM86770.1"/>
    <property type="molecule type" value="Genomic_DNA"/>
</dbReference>
<proteinExistence type="inferred from homology"/>
<dbReference type="SUPFAM" id="SSF143081">
    <property type="entry name" value="BB1717-like"/>
    <property type="match status" value="1"/>
</dbReference>
<reference evidence="9 10" key="1">
    <citation type="journal article" date="2015" name="Genome Announc.">
        <title>Expanding the biotechnology potential of lactobacilli through comparative genomics of 213 strains and associated genera.</title>
        <authorList>
            <person name="Sun Z."/>
            <person name="Harris H.M."/>
            <person name="McCann A."/>
            <person name="Guo C."/>
            <person name="Argimon S."/>
            <person name="Zhang W."/>
            <person name="Yang X."/>
            <person name="Jeffery I.B."/>
            <person name="Cooney J.C."/>
            <person name="Kagawa T.F."/>
            <person name="Liu W."/>
            <person name="Song Y."/>
            <person name="Salvetti E."/>
            <person name="Wrobel A."/>
            <person name="Rasinkangas P."/>
            <person name="Parkhill J."/>
            <person name="Rea M.C."/>
            <person name="O'Sullivan O."/>
            <person name="Ritari J."/>
            <person name="Douillard F.P."/>
            <person name="Paul Ross R."/>
            <person name="Yang R."/>
            <person name="Briner A.E."/>
            <person name="Felis G.E."/>
            <person name="de Vos W.M."/>
            <person name="Barrangou R."/>
            <person name="Klaenhammer T.R."/>
            <person name="Caufield P.W."/>
            <person name="Cui Y."/>
            <person name="Zhang H."/>
            <person name="O'Toole P.W."/>
        </authorList>
    </citation>
    <scope>NUCLEOTIDE SEQUENCE [LARGE SCALE GENOMIC DNA]</scope>
    <source>
        <strain evidence="9 10">DSM 22698</strain>
    </source>
</reference>
<dbReference type="Gene3D" id="3.90.1680.10">
    <property type="entry name" value="SOS response associated peptidase-like"/>
    <property type="match status" value="1"/>
</dbReference>
<name>A0A0R2C725_9LACO</name>
<dbReference type="GO" id="GO:0006508">
    <property type="term" value="P:proteolysis"/>
    <property type="evidence" value="ECO:0007669"/>
    <property type="project" value="UniProtKB-KW"/>
</dbReference>
<dbReference type="STRING" id="1423810.FD19_GL001625"/>
<accession>A0A0R2C725</accession>
<evidence type="ECO:0000256" key="8">
    <source>
        <dbReference type="RuleBase" id="RU364100"/>
    </source>
</evidence>
<evidence type="ECO:0000313" key="10">
    <source>
        <dbReference type="Proteomes" id="UP000051789"/>
    </source>
</evidence>
<keyword evidence="6" id="KW-0238">DNA-binding</keyword>
<evidence type="ECO:0000256" key="6">
    <source>
        <dbReference type="ARBA" id="ARBA00023125"/>
    </source>
</evidence>
<evidence type="ECO:0000313" key="9">
    <source>
        <dbReference type="EMBL" id="KRM86770.1"/>
    </source>
</evidence>
<dbReference type="EC" id="3.4.-.-" evidence="8"/>
<keyword evidence="10" id="KW-1185">Reference proteome</keyword>
<keyword evidence="3" id="KW-0227">DNA damage</keyword>
<evidence type="ECO:0000256" key="3">
    <source>
        <dbReference type="ARBA" id="ARBA00022763"/>
    </source>
</evidence>
<keyword evidence="5" id="KW-0190">Covalent protein-DNA linkage</keyword>
<dbReference type="PANTHER" id="PTHR13604">
    <property type="entry name" value="DC12-RELATED"/>
    <property type="match status" value="1"/>
</dbReference>
<dbReference type="GO" id="GO:0008233">
    <property type="term" value="F:peptidase activity"/>
    <property type="evidence" value="ECO:0007669"/>
    <property type="project" value="UniProtKB-KW"/>
</dbReference>
<evidence type="ECO:0000256" key="1">
    <source>
        <dbReference type="ARBA" id="ARBA00008136"/>
    </source>
</evidence>
<comment type="caution">
    <text evidence="9">The sequence shown here is derived from an EMBL/GenBank/DDBJ whole genome shotgun (WGS) entry which is preliminary data.</text>
</comment>
<protein>
    <recommendedName>
        <fullName evidence="8">Abasic site processing protein</fullName>
        <ecNumber evidence="8">3.4.-.-</ecNumber>
    </recommendedName>
</protein>
<dbReference type="PATRIC" id="fig|1423810.4.peg.1673"/>
<evidence type="ECO:0000256" key="2">
    <source>
        <dbReference type="ARBA" id="ARBA00022670"/>
    </source>
</evidence>